<dbReference type="Proteomes" id="UP000324222">
    <property type="component" value="Unassembled WGS sequence"/>
</dbReference>
<feature type="compositionally biased region" description="Pro residues" evidence="1">
    <location>
        <begin position="40"/>
        <end position="52"/>
    </location>
</feature>
<protein>
    <submittedName>
        <fullName evidence="2">Uncharacterized protein</fullName>
    </submittedName>
</protein>
<feature type="region of interest" description="Disordered" evidence="1">
    <location>
        <begin position="27"/>
        <end position="54"/>
    </location>
</feature>
<sequence length="92" mass="10055">MKLPEKSTLLLEMYDCISTAASIPHRLPASQSVPHTAPESPRPPSPPFPPPSSHKSFCLRRGLFSARPCSAMGEPSYPQISRNPILCCPSLR</sequence>
<comment type="caution">
    <text evidence="2">The sequence shown here is derived from an EMBL/GenBank/DDBJ whole genome shotgun (WGS) entry which is preliminary data.</text>
</comment>
<accession>A0A5B7FDD1</accession>
<gene>
    <name evidence="2" type="ORF">E2C01_036126</name>
</gene>
<proteinExistence type="predicted"/>
<dbReference type="EMBL" id="VSRR010005460">
    <property type="protein sequence ID" value="MPC42504.1"/>
    <property type="molecule type" value="Genomic_DNA"/>
</dbReference>
<name>A0A5B7FDD1_PORTR</name>
<keyword evidence="3" id="KW-1185">Reference proteome</keyword>
<organism evidence="2 3">
    <name type="scientific">Portunus trituberculatus</name>
    <name type="common">Swimming crab</name>
    <name type="synonym">Neptunus trituberculatus</name>
    <dbReference type="NCBI Taxonomy" id="210409"/>
    <lineage>
        <taxon>Eukaryota</taxon>
        <taxon>Metazoa</taxon>
        <taxon>Ecdysozoa</taxon>
        <taxon>Arthropoda</taxon>
        <taxon>Crustacea</taxon>
        <taxon>Multicrustacea</taxon>
        <taxon>Malacostraca</taxon>
        <taxon>Eumalacostraca</taxon>
        <taxon>Eucarida</taxon>
        <taxon>Decapoda</taxon>
        <taxon>Pleocyemata</taxon>
        <taxon>Brachyura</taxon>
        <taxon>Eubrachyura</taxon>
        <taxon>Portunoidea</taxon>
        <taxon>Portunidae</taxon>
        <taxon>Portuninae</taxon>
        <taxon>Portunus</taxon>
    </lineage>
</organism>
<evidence type="ECO:0000313" key="3">
    <source>
        <dbReference type="Proteomes" id="UP000324222"/>
    </source>
</evidence>
<evidence type="ECO:0000313" key="2">
    <source>
        <dbReference type="EMBL" id="MPC42504.1"/>
    </source>
</evidence>
<reference evidence="2 3" key="1">
    <citation type="submission" date="2019-05" db="EMBL/GenBank/DDBJ databases">
        <title>Another draft genome of Portunus trituberculatus and its Hox gene families provides insights of decapod evolution.</title>
        <authorList>
            <person name="Jeong J.-H."/>
            <person name="Song I."/>
            <person name="Kim S."/>
            <person name="Choi T."/>
            <person name="Kim D."/>
            <person name="Ryu S."/>
            <person name="Kim W."/>
        </authorList>
    </citation>
    <scope>NUCLEOTIDE SEQUENCE [LARGE SCALE GENOMIC DNA]</scope>
    <source>
        <tissue evidence="2">Muscle</tissue>
    </source>
</reference>
<evidence type="ECO:0000256" key="1">
    <source>
        <dbReference type="SAM" id="MobiDB-lite"/>
    </source>
</evidence>
<dbReference type="AlphaFoldDB" id="A0A5B7FDD1"/>